<reference evidence="1 2" key="1">
    <citation type="journal article" date="2014" name="Int. J. Syst. Evol. Microbiol.">
        <title>Complete genome sequence of Corynebacterium casei LMG S-19264T (=DSM 44701T), isolated from a smear-ripened cheese.</title>
        <authorList>
            <consortium name="US DOE Joint Genome Institute (JGI-PGF)"/>
            <person name="Walter F."/>
            <person name="Albersmeier A."/>
            <person name="Kalinowski J."/>
            <person name="Ruckert C."/>
        </authorList>
    </citation>
    <scope>NUCLEOTIDE SEQUENCE [LARGE SCALE GENOMIC DNA]</scope>
    <source>
        <strain evidence="1 2">CGMCC 1.12925</strain>
    </source>
</reference>
<name>A0A917A0J6_9FLAO</name>
<organism evidence="1 2">
    <name type="scientific">Psychroflexus salis</name>
    <dbReference type="NCBI Taxonomy" id="1526574"/>
    <lineage>
        <taxon>Bacteria</taxon>
        <taxon>Pseudomonadati</taxon>
        <taxon>Bacteroidota</taxon>
        <taxon>Flavobacteriia</taxon>
        <taxon>Flavobacteriales</taxon>
        <taxon>Flavobacteriaceae</taxon>
        <taxon>Psychroflexus</taxon>
    </lineage>
</organism>
<proteinExistence type="predicted"/>
<sequence>MKLMPSKFLFNLFIPAFLFLNCERLCAQQKIDAQVSLNKDLRSFSITQKVIFKNTSTNTLKSIWLYDWVNAFSNKRSALGKRYAQEYIRKFHFASDEDRGGTDLEFIKNNSQNLKWSRPKDKIDLIEVDLPKALQPGEEVELQLSYSVVIPLDKFTGFGFNNGNFRMKYWLIQPAVYQNEWWIYSDLELFDQPQQPADYHLELNLPKNYNVNTALTKTLLKEDELTKSYLLTGKNHSQIDLHLELVNSFTTTVTDFGTLISNIKENQLNENIEALIIDRILNFLSVRLDKFPNERILVSEKDYDLSPVYGLNQLPDFIRPFPDGFQFDIKLFKTLTDQYLKYSIFINSRKDQWILDAIQYSLMMEYVDIFYPDTKLLGTLSNIKGISWTHASSLDFNDQYDFLLQTMIRQNIDQTLVTPQDSLLRFNKKIANPYKAGIAMDYLKDYSSKNEVNQGIKEFYVTNKSKFTSLENFKSSLNKNTKKDIDWWFNDFASTNQFIDFKIQQVKRNKNKDSLEVKIVNRYPNQLPVAISQLKNNKEIHKTWVEGFGKDTVIRLKNEGAERLAINYNGKIPELNKRNNYQRVSKLFSKPLQLRLLEDIEDPSKEQLFVIPEFGYNLYDGFYAGPKLYNTSLLPKQFSYALSPKYGLVSNALVGSASMDYTFMFKDDEIFSIRTGIGGSRFSYDVDLFFNSYSAYASFFYRPKNLRSNVRQSLSVRTSSVNRDESELTTFNEPEYDIYNVNYRYQNKNLDRFFTANVDYQISKKFSKVSATSTFRKLFINNRQINFRFYGGLFLFNDTDSDFFSFALDRPTDYLFDYNYYGRSEESGLFSQQFIMAEGGFKSMLQPAFANEWIATTNVSTTIWNWIFAYGDMGFVKNRGADAEFLYDSGIRLNLVEDYFEMYFPAYSSLGWEVGQPNYAERIRFIVTLDIPTLFRLFTRKWY</sequence>
<evidence type="ECO:0008006" key="3">
    <source>
        <dbReference type="Google" id="ProtNLM"/>
    </source>
</evidence>
<dbReference type="AlphaFoldDB" id="A0A917A0J6"/>
<dbReference type="EMBL" id="BMGL01000014">
    <property type="protein sequence ID" value="GGE21465.1"/>
    <property type="molecule type" value="Genomic_DNA"/>
</dbReference>
<dbReference type="Proteomes" id="UP000599688">
    <property type="component" value="Unassembled WGS sequence"/>
</dbReference>
<keyword evidence="2" id="KW-1185">Reference proteome</keyword>
<comment type="caution">
    <text evidence="1">The sequence shown here is derived from an EMBL/GenBank/DDBJ whole genome shotgun (WGS) entry which is preliminary data.</text>
</comment>
<protein>
    <recommendedName>
        <fullName evidence="3">Peptidase M1 membrane alanine aminopeptidase domain-containing protein</fullName>
    </recommendedName>
</protein>
<gene>
    <name evidence="1" type="ORF">GCM10010831_23110</name>
</gene>
<accession>A0A917A0J6</accession>
<evidence type="ECO:0000313" key="1">
    <source>
        <dbReference type="EMBL" id="GGE21465.1"/>
    </source>
</evidence>
<evidence type="ECO:0000313" key="2">
    <source>
        <dbReference type="Proteomes" id="UP000599688"/>
    </source>
</evidence>